<evidence type="ECO:0000256" key="1">
    <source>
        <dbReference type="ARBA" id="ARBA00004120"/>
    </source>
</evidence>
<feature type="coiled-coil region" evidence="10">
    <location>
        <begin position="733"/>
        <end position="761"/>
    </location>
</feature>
<evidence type="ECO:0000256" key="8">
    <source>
        <dbReference type="ARBA" id="ARBA00023212"/>
    </source>
</evidence>
<protein>
    <submittedName>
        <fullName evidence="11">Uncharacterized protein</fullName>
    </submittedName>
</protein>
<dbReference type="GO" id="GO:0060170">
    <property type="term" value="C:ciliary membrane"/>
    <property type="evidence" value="ECO:0007669"/>
    <property type="project" value="TreeGrafter"/>
</dbReference>
<keyword evidence="12" id="KW-1185">Reference proteome</keyword>
<comment type="caution">
    <text evidence="11">The sequence shown here is derived from an EMBL/GenBank/DDBJ whole genome shotgun (WGS) entry which is preliminary data.</text>
</comment>
<keyword evidence="5" id="KW-0812">Transmembrane</keyword>
<proteinExistence type="predicted"/>
<evidence type="ECO:0000256" key="6">
    <source>
        <dbReference type="ARBA" id="ARBA00022989"/>
    </source>
</evidence>
<dbReference type="Proteomes" id="UP000683360">
    <property type="component" value="Unassembled WGS sequence"/>
</dbReference>
<evidence type="ECO:0000256" key="2">
    <source>
        <dbReference type="ARBA" id="ARBA00004162"/>
    </source>
</evidence>
<evidence type="ECO:0000256" key="3">
    <source>
        <dbReference type="ARBA" id="ARBA00022475"/>
    </source>
</evidence>
<keyword evidence="10" id="KW-0175">Coiled coil</keyword>
<dbReference type="InterPro" id="IPR026501">
    <property type="entry name" value="Limbin/EVC"/>
</dbReference>
<evidence type="ECO:0000256" key="4">
    <source>
        <dbReference type="ARBA" id="ARBA00022490"/>
    </source>
</evidence>
<keyword evidence="9" id="KW-0966">Cell projection</keyword>
<feature type="coiled-coil region" evidence="10">
    <location>
        <begin position="417"/>
        <end position="444"/>
    </location>
</feature>
<feature type="coiled-coil region" evidence="10">
    <location>
        <begin position="487"/>
        <end position="543"/>
    </location>
</feature>
<gene>
    <name evidence="11" type="ORF">MEDL_52926</name>
</gene>
<organism evidence="11 12">
    <name type="scientific">Mytilus edulis</name>
    <name type="common">Blue mussel</name>
    <dbReference type="NCBI Taxonomy" id="6550"/>
    <lineage>
        <taxon>Eukaryota</taxon>
        <taxon>Metazoa</taxon>
        <taxon>Spiralia</taxon>
        <taxon>Lophotrochozoa</taxon>
        <taxon>Mollusca</taxon>
        <taxon>Bivalvia</taxon>
        <taxon>Autobranchia</taxon>
        <taxon>Pteriomorphia</taxon>
        <taxon>Mytilida</taxon>
        <taxon>Mytiloidea</taxon>
        <taxon>Mytilidae</taxon>
        <taxon>Mytilinae</taxon>
        <taxon>Mytilus</taxon>
    </lineage>
</organism>
<name>A0A8S3U9L8_MYTED</name>
<keyword evidence="8" id="KW-0206">Cytoskeleton</keyword>
<keyword evidence="4" id="KW-0963">Cytoplasm</keyword>
<dbReference type="GO" id="GO:0007224">
    <property type="term" value="P:smoothened signaling pathway"/>
    <property type="evidence" value="ECO:0007669"/>
    <property type="project" value="InterPro"/>
</dbReference>
<keyword evidence="7" id="KW-0472">Membrane</keyword>
<dbReference type="PANTHER" id="PTHR16795:SF13">
    <property type="entry name" value="EVC COMPLEX MEMBER EVC"/>
    <property type="match status" value="1"/>
</dbReference>
<evidence type="ECO:0000256" key="9">
    <source>
        <dbReference type="ARBA" id="ARBA00023273"/>
    </source>
</evidence>
<dbReference type="OrthoDB" id="5977401at2759"/>
<dbReference type="GO" id="GO:0098797">
    <property type="term" value="C:plasma membrane protein complex"/>
    <property type="evidence" value="ECO:0007669"/>
    <property type="project" value="TreeGrafter"/>
</dbReference>
<keyword evidence="6" id="KW-1133">Transmembrane helix</keyword>
<keyword evidence="3" id="KW-1003">Cell membrane</keyword>
<dbReference type="EMBL" id="CAJPWZ010002569">
    <property type="protein sequence ID" value="CAG2240642.1"/>
    <property type="molecule type" value="Genomic_DNA"/>
</dbReference>
<evidence type="ECO:0000256" key="10">
    <source>
        <dbReference type="SAM" id="Coils"/>
    </source>
</evidence>
<sequence>MSYRVRSGILNDICLPVTVTYETESFQINKAWIGGAFALGLAFGILQQDQEEIEEDRRKERTRGETVKIIDDYDDDDTVTIVSDGKGRKKSAGKKKGKGKGLMGKLGLDDEYQHEKKGKEVKIDKSFQTGMGGILVKFTSEEAESEIAKQDLDRVDHLSNDLGKEKESMFLAMLRMKLKKAKIDDPLLSRLVNFVMEDIQNKKKMIEDDKLETEAELRVVHSKDQQTLDNELEKIDMASQQKENKILDEEREKIKQDLRRHTKLSEAEIEAVMEGLLKDMGKLEKKLNDERLRQQRALEERLAKRKQIIDFRNIQDKQAQELGNNSADSYEEEMKKLVIDGNLTEKQKKEILNEYMMDLKRLNRQHEKDSQRQQLDLASKLEQRRLRRIHQLNEKHEQEKSLLLHKADKSTDTANFIESYHELLQEQRTELESTEAELDQTELQQLDQIRQRINRDKVQSIEERGERMNKAIGSVSSADPADVNRMIKAHKQRMLQLEDARLQEQNRMKAMLQARWEQKMMQLEDDEEKSNQEQETLAEQQLTTYGSLNWQKKNNFAEIRQKREDELLSKSKMNKDEFDKLTKQLEAELAAEEVKIEMERQQALIDFKRKMASETEALLVEQEKELGVLIGRLEIGAARRQALLTKQDTQLQSLQDQLEKKLTDGTVKTSAVDQILQQHKNQMEYVHDQIENKREHQIQVIQDKIQTKKLMKEQQAASVLKLSYLEQQHKRHRDELDLEMKAELEKSKEALNRELEVTLDTELKQQKKQFLAQLATASDLSKRELEDAVDTAIRDTGGNEQAAKKLGKELRQGLQRAKTDLTLDEDGEIDYIRGRPSSGYQGDTIRPMSGSVIKQKGKKKGKSLRPLCILGNQRKVGRIKTIMIAMNYFDKHSSLLFDLYIHIPYLQI</sequence>
<dbReference type="PANTHER" id="PTHR16795">
    <property type="entry name" value="LIMBIN/ELLIS-VAN CREVELD PROTEIN"/>
    <property type="match status" value="1"/>
</dbReference>
<evidence type="ECO:0000256" key="5">
    <source>
        <dbReference type="ARBA" id="ARBA00022692"/>
    </source>
</evidence>
<evidence type="ECO:0000313" key="11">
    <source>
        <dbReference type="EMBL" id="CAG2240642.1"/>
    </source>
</evidence>
<feature type="coiled-coil region" evidence="10">
    <location>
        <begin position="196"/>
        <end position="300"/>
    </location>
</feature>
<dbReference type="AlphaFoldDB" id="A0A8S3U9L8"/>
<feature type="coiled-coil region" evidence="10">
    <location>
        <begin position="345"/>
        <end position="372"/>
    </location>
</feature>
<feature type="coiled-coil region" evidence="10">
    <location>
        <begin position="575"/>
        <end position="602"/>
    </location>
</feature>
<accession>A0A8S3U9L8</accession>
<reference evidence="11" key="1">
    <citation type="submission" date="2021-03" db="EMBL/GenBank/DDBJ databases">
        <authorList>
            <person name="Bekaert M."/>
        </authorList>
    </citation>
    <scope>NUCLEOTIDE SEQUENCE</scope>
</reference>
<evidence type="ECO:0000313" key="12">
    <source>
        <dbReference type="Proteomes" id="UP000683360"/>
    </source>
</evidence>
<evidence type="ECO:0000256" key="7">
    <source>
        <dbReference type="ARBA" id="ARBA00023136"/>
    </source>
</evidence>
<comment type="subcellular location">
    <subcellularLocation>
        <location evidence="2">Cell membrane</location>
        <topology evidence="2">Single-pass membrane protein</topology>
    </subcellularLocation>
    <subcellularLocation>
        <location evidence="1">Cytoplasm</location>
        <location evidence="1">Cytoskeleton</location>
        <location evidence="1">Cilium basal body</location>
    </subcellularLocation>
</comment>